<reference evidence="8" key="2">
    <citation type="journal article" date="2024" name="Plant">
        <title>Genomic evolution and insights into agronomic trait innovations of Sesamum species.</title>
        <authorList>
            <person name="Miao H."/>
            <person name="Wang L."/>
            <person name="Qu L."/>
            <person name="Liu H."/>
            <person name="Sun Y."/>
            <person name="Le M."/>
            <person name="Wang Q."/>
            <person name="Wei S."/>
            <person name="Zheng Y."/>
            <person name="Lin W."/>
            <person name="Duan Y."/>
            <person name="Cao H."/>
            <person name="Xiong S."/>
            <person name="Wang X."/>
            <person name="Wei L."/>
            <person name="Li C."/>
            <person name="Ma Q."/>
            <person name="Ju M."/>
            <person name="Zhao R."/>
            <person name="Li G."/>
            <person name="Mu C."/>
            <person name="Tian Q."/>
            <person name="Mei H."/>
            <person name="Zhang T."/>
            <person name="Gao T."/>
            <person name="Zhang H."/>
        </authorList>
    </citation>
    <scope>NUCLEOTIDE SEQUENCE</scope>
    <source>
        <strain evidence="8">3651</strain>
    </source>
</reference>
<evidence type="ECO:0000259" key="6">
    <source>
        <dbReference type="Pfam" id="PF00931"/>
    </source>
</evidence>
<dbReference type="Gene3D" id="1.10.8.430">
    <property type="entry name" value="Helical domain of apoptotic protease-activating factors"/>
    <property type="match status" value="1"/>
</dbReference>
<dbReference type="InterPro" id="IPR002182">
    <property type="entry name" value="NB-ARC"/>
</dbReference>
<evidence type="ECO:0000259" key="7">
    <source>
        <dbReference type="Pfam" id="PF23559"/>
    </source>
</evidence>
<feature type="region of interest" description="Disordered" evidence="5">
    <location>
        <begin position="135"/>
        <end position="166"/>
    </location>
</feature>
<dbReference type="Gene3D" id="1.20.5.4130">
    <property type="match status" value="2"/>
</dbReference>
<dbReference type="Proteomes" id="UP001293254">
    <property type="component" value="Unassembled WGS sequence"/>
</dbReference>
<evidence type="ECO:0000256" key="1">
    <source>
        <dbReference type="ARBA" id="ARBA00022614"/>
    </source>
</evidence>
<feature type="compositionally biased region" description="Low complexity" evidence="5">
    <location>
        <begin position="151"/>
        <end position="161"/>
    </location>
</feature>
<feature type="compositionally biased region" description="Low complexity" evidence="5">
    <location>
        <begin position="82"/>
        <end position="94"/>
    </location>
</feature>
<keyword evidence="4" id="KW-0067">ATP-binding</keyword>
<feature type="domain" description="Disease resistance protein winged helix" evidence="7">
    <location>
        <begin position="375"/>
        <end position="441"/>
    </location>
</feature>
<protein>
    <submittedName>
        <fullName evidence="8">Late blight resistance proteinR1A-10</fullName>
    </submittedName>
</protein>
<evidence type="ECO:0000256" key="3">
    <source>
        <dbReference type="ARBA" id="ARBA00022821"/>
    </source>
</evidence>
<dbReference type="InterPro" id="IPR058922">
    <property type="entry name" value="WHD_DRP"/>
</dbReference>
<keyword evidence="2" id="KW-0547">Nucleotide-binding</keyword>
<name>A0AAE1YMF9_9LAMI</name>
<dbReference type="SUPFAM" id="SSF52540">
    <property type="entry name" value="P-loop containing nucleoside triphosphate hydrolases"/>
    <property type="match status" value="1"/>
</dbReference>
<feature type="compositionally biased region" description="Basic residues" evidence="5">
    <location>
        <begin position="97"/>
        <end position="111"/>
    </location>
</feature>
<dbReference type="InterPro" id="IPR032675">
    <property type="entry name" value="LRR_dom_sf"/>
</dbReference>
<evidence type="ECO:0000313" key="8">
    <source>
        <dbReference type="EMBL" id="KAK4433094.1"/>
    </source>
</evidence>
<dbReference type="PRINTS" id="PR00364">
    <property type="entry name" value="DISEASERSIST"/>
</dbReference>
<evidence type="ECO:0000256" key="5">
    <source>
        <dbReference type="SAM" id="MobiDB-lite"/>
    </source>
</evidence>
<dbReference type="Pfam" id="PF00931">
    <property type="entry name" value="NB-ARC"/>
    <property type="match status" value="1"/>
</dbReference>
<evidence type="ECO:0000256" key="4">
    <source>
        <dbReference type="ARBA" id="ARBA00022840"/>
    </source>
</evidence>
<dbReference type="GO" id="GO:0043531">
    <property type="term" value="F:ADP binding"/>
    <property type="evidence" value="ECO:0007669"/>
    <property type="project" value="InterPro"/>
</dbReference>
<organism evidence="8 9">
    <name type="scientific">Sesamum alatum</name>
    <dbReference type="NCBI Taxonomy" id="300844"/>
    <lineage>
        <taxon>Eukaryota</taxon>
        <taxon>Viridiplantae</taxon>
        <taxon>Streptophyta</taxon>
        <taxon>Embryophyta</taxon>
        <taxon>Tracheophyta</taxon>
        <taxon>Spermatophyta</taxon>
        <taxon>Magnoliopsida</taxon>
        <taxon>eudicotyledons</taxon>
        <taxon>Gunneridae</taxon>
        <taxon>Pentapetalae</taxon>
        <taxon>asterids</taxon>
        <taxon>lamiids</taxon>
        <taxon>Lamiales</taxon>
        <taxon>Pedaliaceae</taxon>
        <taxon>Sesamum</taxon>
    </lineage>
</organism>
<sequence length="900" mass="102565">MAFAALVSLAETLSQLLKQHRYSLFLEEKPRLNSLLKHVKFLQAFLEDFPEKANHLEGGIRDAANEAQDILEYLLFEEIRSSGSSGSPHQSGGSNAHRLHRKFQKQHRKLPKVSQDIESIVREVVGIKNSLKIQDLQPGDSCPPTSSLMKPSDSSPPTSSSVFVPTKKDDKKDAMVGFEEDLLAIKTRLCGESRKLQFVPIYGMGGIGKTTLARNAYDDPLIIQHFDIRAWVTVSQDYSIQEMLFTLVDSIKAFNEKFDEEKHSYEQMTEHVYKSLKGRSNGSRIIITTRLQDVAAYADSSSALHEMRFMDMDQSWILLRQKVFNGQRCPPELESIGKVIARSCKGLPLAIVVIAGLLSTVSQNQVSWEDISEKVFPEDYEIHVSRLVKLWMAEGFMKPSVSKSFEEGAEEYLEDLVKRSLVLVNRRKSNGKIKSCKVHDLGGMKDQRRLSIPRSSLTLLSNIYGPIIRTFLFFQHNQRLLSATDSFRLLRILDAVKLTFNSLPDPSTATFALKNLQTLAVVRNFKCTKTIMQMIPNLKKLGIFYKGDGIEWREYHLDNLVHLRQLEKLKICLDDRSRKPFPLWEKLAFPMMLKKLTLSGCLLRSEDMTVFGSLPTLEVMKLIICDFEGCKWETTEGEFPRLKFLKIRLTNLQHWVTDSSHFPSLEQLQLCFCKRLGEIPDVIGEIPTLQIIEVNSRDQSLVDSAKRIKEEQQSFGNDSLQVRIVYDYQNKASVDGFLVVLQKQGHSSDVHQSLSLAEFCKIKMAYAALVSLTQTLSQILKHHQYGIFLDEKQRLKSLHKHVEFLQAFLEDFPEKTKDLEGRIRDAANHAEDIIEYLLFEEIRSLNSSGSSRQSGRSNAHGLHLTFRRQHQKLPGVIGDIESIVTEVMVYTKSHGVLQLC</sequence>
<accession>A0AAE1YMF9</accession>
<proteinExistence type="predicted"/>
<dbReference type="PANTHER" id="PTHR15140">
    <property type="entry name" value="TUBULIN-SPECIFIC CHAPERONE E"/>
    <property type="match status" value="1"/>
</dbReference>
<reference evidence="8" key="1">
    <citation type="submission" date="2020-06" db="EMBL/GenBank/DDBJ databases">
        <authorList>
            <person name="Li T."/>
            <person name="Hu X."/>
            <person name="Zhang T."/>
            <person name="Song X."/>
            <person name="Zhang H."/>
            <person name="Dai N."/>
            <person name="Sheng W."/>
            <person name="Hou X."/>
            <person name="Wei L."/>
        </authorList>
    </citation>
    <scope>NUCLEOTIDE SEQUENCE</scope>
    <source>
        <strain evidence="8">3651</strain>
        <tissue evidence="8">Leaf</tissue>
    </source>
</reference>
<keyword evidence="1" id="KW-0433">Leucine-rich repeat</keyword>
<keyword evidence="9" id="KW-1185">Reference proteome</keyword>
<dbReference type="InterPro" id="IPR027417">
    <property type="entry name" value="P-loop_NTPase"/>
</dbReference>
<feature type="domain" description="NB-ARC" evidence="6">
    <location>
        <begin position="180"/>
        <end position="270"/>
    </location>
</feature>
<dbReference type="Gene3D" id="3.80.10.10">
    <property type="entry name" value="Ribonuclease Inhibitor"/>
    <property type="match status" value="1"/>
</dbReference>
<dbReference type="Gene3D" id="3.40.50.300">
    <property type="entry name" value="P-loop containing nucleotide triphosphate hydrolases"/>
    <property type="match status" value="1"/>
</dbReference>
<evidence type="ECO:0000256" key="2">
    <source>
        <dbReference type="ARBA" id="ARBA00022741"/>
    </source>
</evidence>
<keyword evidence="3" id="KW-0611">Plant defense</keyword>
<dbReference type="Pfam" id="PF23559">
    <property type="entry name" value="WHD_DRP"/>
    <property type="match status" value="1"/>
</dbReference>
<gene>
    <name evidence="8" type="ORF">Salat_1071600</name>
</gene>
<comment type="caution">
    <text evidence="8">The sequence shown here is derived from an EMBL/GenBank/DDBJ whole genome shotgun (WGS) entry which is preliminary data.</text>
</comment>
<dbReference type="AlphaFoldDB" id="A0AAE1YMF9"/>
<dbReference type="InterPro" id="IPR042197">
    <property type="entry name" value="Apaf_helical"/>
</dbReference>
<dbReference type="SUPFAM" id="SSF52058">
    <property type="entry name" value="L domain-like"/>
    <property type="match status" value="1"/>
</dbReference>
<feature type="region of interest" description="Disordered" evidence="5">
    <location>
        <begin position="82"/>
        <end position="111"/>
    </location>
</feature>
<evidence type="ECO:0000313" key="9">
    <source>
        <dbReference type="Proteomes" id="UP001293254"/>
    </source>
</evidence>
<dbReference type="PANTHER" id="PTHR15140:SF37">
    <property type="entry name" value="UBIQUITIN-LIKE DOMAIN-CONTAINING PROTEIN"/>
    <property type="match status" value="1"/>
</dbReference>
<dbReference type="EMBL" id="JACGWO010000003">
    <property type="protein sequence ID" value="KAK4433094.1"/>
    <property type="molecule type" value="Genomic_DNA"/>
</dbReference>